<name>A0A6U3S0N3_9STRA</name>
<keyword evidence="2" id="KW-0812">Transmembrane</keyword>
<keyword evidence="3" id="KW-0732">Signal</keyword>
<feature type="chain" id="PRO_5030160123" evidence="3">
    <location>
        <begin position="25"/>
        <end position="173"/>
    </location>
</feature>
<evidence type="ECO:0000256" key="1">
    <source>
        <dbReference type="SAM" id="MobiDB-lite"/>
    </source>
</evidence>
<evidence type="ECO:0000256" key="2">
    <source>
        <dbReference type="SAM" id="Phobius"/>
    </source>
</evidence>
<feature type="signal peptide" evidence="3">
    <location>
        <begin position="1"/>
        <end position="24"/>
    </location>
</feature>
<organism evidence="4">
    <name type="scientific">Ditylum brightwellii</name>
    <dbReference type="NCBI Taxonomy" id="49249"/>
    <lineage>
        <taxon>Eukaryota</taxon>
        <taxon>Sar</taxon>
        <taxon>Stramenopiles</taxon>
        <taxon>Ochrophyta</taxon>
        <taxon>Bacillariophyta</taxon>
        <taxon>Mediophyceae</taxon>
        <taxon>Lithodesmiophycidae</taxon>
        <taxon>Lithodesmiales</taxon>
        <taxon>Lithodesmiaceae</taxon>
        <taxon>Ditylum</taxon>
    </lineage>
</organism>
<evidence type="ECO:0000313" key="4">
    <source>
        <dbReference type="EMBL" id="CAD9354715.1"/>
    </source>
</evidence>
<accession>A0A6U3S0N3</accession>
<gene>
    <name evidence="4" type="ORF">DBRI1063_LOCUS23620</name>
</gene>
<dbReference type="AlphaFoldDB" id="A0A6U3S0N3"/>
<feature type="transmembrane region" description="Helical" evidence="2">
    <location>
        <begin position="64"/>
        <end position="86"/>
    </location>
</feature>
<feature type="transmembrane region" description="Helical" evidence="2">
    <location>
        <begin position="93"/>
        <end position="111"/>
    </location>
</feature>
<evidence type="ECO:0000256" key="3">
    <source>
        <dbReference type="SAM" id="SignalP"/>
    </source>
</evidence>
<feature type="region of interest" description="Disordered" evidence="1">
    <location>
        <begin position="151"/>
        <end position="173"/>
    </location>
</feature>
<protein>
    <submittedName>
        <fullName evidence="4">Uncharacterized protein</fullName>
    </submittedName>
</protein>
<proteinExistence type="predicted"/>
<reference evidence="4" key="1">
    <citation type="submission" date="2021-01" db="EMBL/GenBank/DDBJ databases">
        <authorList>
            <person name="Corre E."/>
            <person name="Pelletier E."/>
            <person name="Niang G."/>
            <person name="Scheremetjew M."/>
            <person name="Finn R."/>
            <person name="Kale V."/>
            <person name="Holt S."/>
            <person name="Cochrane G."/>
            <person name="Meng A."/>
            <person name="Brown T."/>
            <person name="Cohen L."/>
        </authorList>
    </citation>
    <scope>NUCLEOTIDE SEQUENCE</scope>
    <source>
        <strain evidence="4">Pop2</strain>
    </source>
</reference>
<dbReference type="PROSITE" id="PS51257">
    <property type="entry name" value="PROKAR_LIPOPROTEIN"/>
    <property type="match status" value="1"/>
</dbReference>
<feature type="transmembrane region" description="Helical" evidence="2">
    <location>
        <begin position="131"/>
        <end position="148"/>
    </location>
</feature>
<keyword evidence="2" id="KW-0472">Membrane</keyword>
<keyword evidence="2" id="KW-1133">Transmembrane helix</keyword>
<dbReference type="EMBL" id="HBGN01036837">
    <property type="protein sequence ID" value="CAD9354715.1"/>
    <property type="molecule type" value="Transcribed_RNA"/>
</dbReference>
<sequence>MAKCMERILGLVLIISVCLSLAGSYSCEFTDRAGFWNFHSENSKECYGWPSNWDGTGSIKASRAFAILTTLSGVFLLFKGFFLLVIPRITAGATGKCFSALLFVQVLFEGLKFLGLDDLLGDSIGSGGDCQIAAVVLFFIALVMSCGLKDDDNDGDDGERGVEEPLLPEDEEA</sequence>